<dbReference type="Gene3D" id="1.25.40.10">
    <property type="entry name" value="Tetratricopeptide repeat domain"/>
    <property type="match status" value="1"/>
</dbReference>
<evidence type="ECO:0000313" key="2">
    <source>
        <dbReference type="Proteomes" id="UP000019804"/>
    </source>
</evidence>
<reference evidence="2" key="1">
    <citation type="journal article" date="2014" name="Nat. Commun.">
        <title>Genomic adaptations of the halophilic Dead Sea filamentous fungus Eurotium rubrum.</title>
        <authorList>
            <person name="Kis-Papo T."/>
            <person name="Weig A.R."/>
            <person name="Riley R."/>
            <person name="Persoh D."/>
            <person name="Salamov A."/>
            <person name="Sun H."/>
            <person name="Lipzen A."/>
            <person name="Wasser S.P."/>
            <person name="Rambold G."/>
            <person name="Grigoriev I.V."/>
            <person name="Nevo E."/>
        </authorList>
    </citation>
    <scope>NUCLEOTIDE SEQUENCE [LARGE SCALE GENOMIC DNA]</scope>
    <source>
        <strain evidence="2">CBS 135680</strain>
    </source>
</reference>
<protein>
    <recommendedName>
        <fullName evidence="3">Kinesin light chain</fullName>
    </recommendedName>
</protein>
<dbReference type="EMBL" id="KK088431">
    <property type="protein sequence ID" value="EYE93576.1"/>
    <property type="molecule type" value="Genomic_DNA"/>
</dbReference>
<evidence type="ECO:0008006" key="3">
    <source>
        <dbReference type="Google" id="ProtNLM"/>
    </source>
</evidence>
<keyword evidence="2" id="KW-1185">Reference proteome</keyword>
<proteinExistence type="predicted"/>
<sequence length="229" mass="26144">MHQLVRLATRNWLRSKGVIENWTIRTGEYLSEIFLPGHPRNRVEWCAAQCLYADGRYREAAMLFKSVLDRRTQRLQRGDVKIFMMLEVQVVNTRKTVLGVEHLDILLANMNNYVSTLLGQGQWKEAGKLFIQAVDMHKTVLGAEHPDTLASTANLTLTYAEGLGVQVMDTRKTALVAEHPDTLISMWNLAYTLKHQQRNVEAIALLKYCVQLQEQRFGPNSSVQYSSLV</sequence>
<dbReference type="GeneID" id="63702340"/>
<dbReference type="STRING" id="1388766.A0A017S9W4"/>
<accession>A0A017S9W4</accession>
<dbReference type="HOGENOM" id="CLU_000288_125_15_1"/>
<evidence type="ECO:0000313" key="1">
    <source>
        <dbReference type="EMBL" id="EYE93576.1"/>
    </source>
</evidence>
<organism evidence="1 2">
    <name type="scientific">Aspergillus ruber (strain CBS 135680)</name>
    <dbReference type="NCBI Taxonomy" id="1388766"/>
    <lineage>
        <taxon>Eukaryota</taxon>
        <taxon>Fungi</taxon>
        <taxon>Dikarya</taxon>
        <taxon>Ascomycota</taxon>
        <taxon>Pezizomycotina</taxon>
        <taxon>Eurotiomycetes</taxon>
        <taxon>Eurotiomycetidae</taxon>
        <taxon>Eurotiales</taxon>
        <taxon>Aspergillaceae</taxon>
        <taxon>Aspergillus</taxon>
        <taxon>Aspergillus subgen. Aspergillus</taxon>
    </lineage>
</organism>
<dbReference type="OrthoDB" id="5986190at2759"/>
<name>A0A017S9W4_ASPRC</name>
<dbReference type="SUPFAM" id="SSF48452">
    <property type="entry name" value="TPR-like"/>
    <property type="match status" value="1"/>
</dbReference>
<gene>
    <name evidence="1" type="ORF">EURHEDRAFT_532238</name>
</gene>
<dbReference type="RefSeq" id="XP_040637264.1">
    <property type="nucleotide sequence ID" value="XM_040787216.1"/>
</dbReference>
<dbReference type="PANTHER" id="PTHR46082:SF11">
    <property type="entry name" value="AAA+ ATPASE DOMAIN-CONTAINING PROTEIN-RELATED"/>
    <property type="match status" value="1"/>
</dbReference>
<dbReference type="Pfam" id="PF13424">
    <property type="entry name" value="TPR_12"/>
    <property type="match status" value="1"/>
</dbReference>
<dbReference type="InterPro" id="IPR011990">
    <property type="entry name" value="TPR-like_helical_dom_sf"/>
</dbReference>
<dbReference type="InterPro" id="IPR053137">
    <property type="entry name" value="NLR-like"/>
</dbReference>
<dbReference type="Proteomes" id="UP000019804">
    <property type="component" value="Unassembled WGS sequence"/>
</dbReference>
<dbReference type="Pfam" id="PF13374">
    <property type="entry name" value="TPR_10"/>
    <property type="match status" value="1"/>
</dbReference>
<dbReference type="AlphaFoldDB" id="A0A017S9W4"/>
<dbReference type="PANTHER" id="PTHR46082">
    <property type="entry name" value="ATP/GTP-BINDING PROTEIN-RELATED"/>
    <property type="match status" value="1"/>
</dbReference>